<dbReference type="Proteomes" id="UP001242811">
    <property type="component" value="Unassembled WGS sequence"/>
</dbReference>
<dbReference type="EMBL" id="JAUSWA010000021">
    <property type="protein sequence ID" value="MDQ0495299.1"/>
    <property type="molecule type" value="Genomic_DNA"/>
</dbReference>
<comment type="caution">
    <text evidence="1">The sequence shown here is derived from an EMBL/GenBank/DDBJ whole genome shotgun (WGS) entry which is preliminary data.</text>
</comment>
<proteinExistence type="predicted"/>
<keyword evidence="2" id="KW-1185">Reference proteome</keyword>
<gene>
    <name evidence="1" type="ORF">QOZ95_003478</name>
</gene>
<evidence type="ECO:0000313" key="2">
    <source>
        <dbReference type="Proteomes" id="UP001242811"/>
    </source>
</evidence>
<evidence type="ECO:0000313" key="1">
    <source>
        <dbReference type="EMBL" id="MDQ0495299.1"/>
    </source>
</evidence>
<protein>
    <recommendedName>
        <fullName evidence="3">Transposase</fullName>
    </recommendedName>
</protein>
<name>A0ABU0L193_9BACL</name>
<reference evidence="1 2" key="1">
    <citation type="submission" date="2023-07" db="EMBL/GenBank/DDBJ databases">
        <title>Genomic Encyclopedia of Type Strains, Phase IV (KMG-IV): sequencing the most valuable type-strain genomes for metagenomic binning, comparative biology and taxonomic classification.</title>
        <authorList>
            <person name="Goeker M."/>
        </authorList>
    </citation>
    <scope>NUCLEOTIDE SEQUENCE [LARGE SCALE GENOMIC DNA]</scope>
    <source>
        <strain evidence="1 2">DSM 14914</strain>
    </source>
</reference>
<sequence>MLKCVSLDVDEESVMIDATIVRVHQHGSGAKGSKTSTIGRSHGGLSTKIYAVGCIRESTSIRIDRRRSSRLRSGL</sequence>
<evidence type="ECO:0008006" key="3">
    <source>
        <dbReference type="Google" id="ProtNLM"/>
    </source>
</evidence>
<accession>A0ABU0L193</accession>
<organism evidence="1 2">
    <name type="scientific">Paenibacillus brasilensis</name>
    <dbReference type="NCBI Taxonomy" id="128574"/>
    <lineage>
        <taxon>Bacteria</taxon>
        <taxon>Bacillati</taxon>
        <taxon>Bacillota</taxon>
        <taxon>Bacilli</taxon>
        <taxon>Bacillales</taxon>
        <taxon>Paenibacillaceae</taxon>
        <taxon>Paenibacillus</taxon>
    </lineage>
</organism>